<name>U1LIY2_9BACL</name>
<dbReference type="RefSeq" id="WP_021065969.1">
    <property type="nucleotide sequence ID" value="NZ_ATCL01000014.1"/>
</dbReference>
<evidence type="ECO:0000313" key="2">
    <source>
        <dbReference type="EMBL" id="ERG67408.1"/>
    </source>
</evidence>
<dbReference type="InterPro" id="IPR016181">
    <property type="entry name" value="Acyl_CoA_acyltransferase"/>
</dbReference>
<reference evidence="2 3" key="1">
    <citation type="journal article" date="2013" name="Genome Announc.">
        <title>Draft Genome Sequence of Exiguobacterium pavilionensis Strain RW-2, with Wide Thermal, Salinity, and pH Tolerance, Isolated from Modern Freshwater Microbialites.</title>
        <authorList>
            <person name="White R.A.III."/>
            <person name="Grassa C.J."/>
            <person name="Suttle C.A."/>
        </authorList>
    </citation>
    <scope>NUCLEOTIDE SEQUENCE [LARGE SCALE GENOMIC DNA]</scope>
    <source>
        <strain evidence="2 3">RW-2</strain>
    </source>
</reference>
<comment type="caution">
    <text evidence="2">The sequence shown here is derived from an EMBL/GenBank/DDBJ whole genome shotgun (WGS) entry which is preliminary data.</text>
</comment>
<dbReference type="eggNOG" id="COG3153">
    <property type="taxonomic scope" value="Bacteria"/>
</dbReference>
<dbReference type="PATRIC" id="fig|1345023.5.peg.808"/>
<sequence length="128" mass="14861">MVIRSYEEADFEQIQALNEAEGWSQLVRQHELTKQAWRQSNVAYVVESEGLVIAYLRGLTDTTVSLYVCELLIAASYRRLGIGEQLLSHVHALYPETRLEMLASASSHTYYEKLNFRPFYGYRKTIHE</sequence>
<dbReference type="SUPFAM" id="SSF55729">
    <property type="entry name" value="Acyl-CoA N-acyltransferases (Nat)"/>
    <property type="match status" value="1"/>
</dbReference>
<dbReference type="Pfam" id="PF13508">
    <property type="entry name" value="Acetyltransf_7"/>
    <property type="match status" value="1"/>
</dbReference>
<keyword evidence="3" id="KW-1185">Reference proteome</keyword>
<protein>
    <recommendedName>
        <fullName evidence="1">N-acetyltransferase domain-containing protein</fullName>
    </recommendedName>
</protein>
<dbReference type="EMBL" id="ATCL01000014">
    <property type="protein sequence ID" value="ERG67408.1"/>
    <property type="molecule type" value="Genomic_DNA"/>
</dbReference>
<dbReference type="InterPro" id="IPR000182">
    <property type="entry name" value="GNAT_dom"/>
</dbReference>
<evidence type="ECO:0000259" key="1">
    <source>
        <dbReference type="PROSITE" id="PS51186"/>
    </source>
</evidence>
<evidence type="ECO:0000313" key="3">
    <source>
        <dbReference type="Proteomes" id="UP000016464"/>
    </source>
</evidence>
<dbReference type="OrthoDB" id="3216107at2"/>
<dbReference type="GO" id="GO:0016747">
    <property type="term" value="F:acyltransferase activity, transferring groups other than amino-acyl groups"/>
    <property type="evidence" value="ECO:0007669"/>
    <property type="project" value="InterPro"/>
</dbReference>
<dbReference type="PROSITE" id="PS51186">
    <property type="entry name" value="GNAT"/>
    <property type="match status" value="1"/>
</dbReference>
<feature type="domain" description="N-acetyltransferase" evidence="1">
    <location>
        <begin position="1"/>
        <end position="128"/>
    </location>
</feature>
<dbReference type="Gene3D" id="3.40.630.30">
    <property type="match status" value="1"/>
</dbReference>
<dbReference type="Proteomes" id="UP000016464">
    <property type="component" value="Unassembled WGS sequence"/>
</dbReference>
<gene>
    <name evidence="2" type="ORF">M467_08965</name>
</gene>
<dbReference type="STRING" id="1385984.GCA_000702565_00258"/>
<proteinExistence type="predicted"/>
<dbReference type="AlphaFoldDB" id="U1LIY2"/>
<accession>U1LIY2</accession>
<organism evidence="2 3">
    <name type="scientific">Exiguobacterium chiriqhucha RW-2</name>
    <dbReference type="NCBI Taxonomy" id="1345023"/>
    <lineage>
        <taxon>Bacteria</taxon>
        <taxon>Bacillati</taxon>
        <taxon>Bacillota</taxon>
        <taxon>Bacilli</taxon>
        <taxon>Bacillales</taxon>
        <taxon>Bacillales Family XII. Incertae Sedis</taxon>
        <taxon>Exiguobacterium</taxon>
    </lineage>
</organism>
<dbReference type="CDD" id="cd04301">
    <property type="entry name" value="NAT_SF"/>
    <property type="match status" value="1"/>
</dbReference>